<keyword evidence="2" id="KW-1185">Reference proteome</keyword>
<comment type="caution">
    <text evidence="1">The sequence shown here is derived from an EMBL/GenBank/DDBJ whole genome shotgun (WGS) entry which is preliminary data.</text>
</comment>
<accession>A0A9K3PS50</accession>
<evidence type="ECO:0000313" key="1">
    <source>
        <dbReference type="EMBL" id="KAG7355379.1"/>
    </source>
</evidence>
<dbReference type="AlphaFoldDB" id="A0A9K3PS50"/>
<sequence length="102" mass="12296">MQREVIFFEVESIRIGALTMMLEEQLERTDWRQDAQFSILRSTLTRKTCRIVPRNHPHFMQRKVIFFEVESIRIGALSMMLEEQLERTNFKVEGRSKCLQFE</sequence>
<protein>
    <submittedName>
        <fullName evidence="1">Uncharacterized protein</fullName>
    </submittedName>
</protein>
<gene>
    <name evidence="1" type="ORF">IV203_000065</name>
</gene>
<reference evidence="1" key="1">
    <citation type="journal article" date="2021" name="Sci. Rep.">
        <title>Diploid genomic architecture of Nitzschia inconspicua, an elite biomass production diatom.</title>
        <authorList>
            <person name="Oliver A."/>
            <person name="Podell S."/>
            <person name="Pinowska A."/>
            <person name="Traller J.C."/>
            <person name="Smith S.R."/>
            <person name="McClure R."/>
            <person name="Beliaev A."/>
            <person name="Bohutskyi P."/>
            <person name="Hill E.A."/>
            <person name="Rabines A."/>
            <person name="Zheng H."/>
            <person name="Allen L.Z."/>
            <person name="Kuo A."/>
            <person name="Grigoriev I.V."/>
            <person name="Allen A.E."/>
            <person name="Hazlebeck D."/>
            <person name="Allen E.E."/>
        </authorList>
    </citation>
    <scope>NUCLEOTIDE SEQUENCE</scope>
    <source>
        <strain evidence="1">Hildebrandi</strain>
    </source>
</reference>
<proteinExistence type="predicted"/>
<dbReference type="Proteomes" id="UP000693970">
    <property type="component" value="Unassembled WGS sequence"/>
</dbReference>
<reference evidence="1" key="2">
    <citation type="submission" date="2021-04" db="EMBL/GenBank/DDBJ databases">
        <authorList>
            <person name="Podell S."/>
        </authorList>
    </citation>
    <scope>NUCLEOTIDE SEQUENCE</scope>
    <source>
        <strain evidence="1">Hildebrandi</strain>
    </source>
</reference>
<organism evidence="1 2">
    <name type="scientific">Nitzschia inconspicua</name>
    <dbReference type="NCBI Taxonomy" id="303405"/>
    <lineage>
        <taxon>Eukaryota</taxon>
        <taxon>Sar</taxon>
        <taxon>Stramenopiles</taxon>
        <taxon>Ochrophyta</taxon>
        <taxon>Bacillariophyta</taxon>
        <taxon>Bacillariophyceae</taxon>
        <taxon>Bacillariophycidae</taxon>
        <taxon>Bacillariales</taxon>
        <taxon>Bacillariaceae</taxon>
        <taxon>Nitzschia</taxon>
    </lineage>
</organism>
<name>A0A9K3PS50_9STRA</name>
<evidence type="ECO:0000313" key="2">
    <source>
        <dbReference type="Proteomes" id="UP000693970"/>
    </source>
</evidence>
<dbReference type="EMBL" id="JAGRRH010000015">
    <property type="protein sequence ID" value="KAG7355379.1"/>
    <property type="molecule type" value="Genomic_DNA"/>
</dbReference>